<gene>
    <name evidence="7" type="ORF">GRI97_04910</name>
</gene>
<evidence type="ECO:0000256" key="3">
    <source>
        <dbReference type="ARBA" id="ARBA00023004"/>
    </source>
</evidence>
<evidence type="ECO:0000313" key="7">
    <source>
        <dbReference type="EMBL" id="MXO98323.1"/>
    </source>
</evidence>
<comment type="caution">
    <text evidence="7">The sequence shown here is derived from an EMBL/GenBank/DDBJ whole genome shotgun (WGS) entry which is preliminary data.</text>
</comment>
<dbReference type="InterPro" id="IPR009056">
    <property type="entry name" value="Cyt_c-like_dom"/>
</dbReference>
<sequence>MGVLTACKPPAQTRQHDDAAAQKRGLKLMETKGCGACHEIPGLNWPRGQLGPSLMRFNDTGLIAGYLPNTPVNLAAFIRNAPATKPGSTMPAMPVTVSEAVDMAAYLQGGGRD</sequence>
<feature type="domain" description="Cytochrome c" evidence="6">
    <location>
        <begin position="20"/>
        <end position="111"/>
    </location>
</feature>
<protein>
    <submittedName>
        <fullName evidence="7">C-type cytochrome</fullName>
    </submittedName>
</protein>
<accession>A0A6I4TVH8</accession>
<proteinExistence type="predicted"/>
<evidence type="ECO:0000256" key="1">
    <source>
        <dbReference type="ARBA" id="ARBA00022617"/>
    </source>
</evidence>
<feature type="region of interest" description="Disordered" evidence="5">
    <location>
        <begin position="1"/>
        <end position="22"/>
    </location>
</feature>
<dbReference type="OrthoDB" id="9794982at2"/>
<dbReference type="InterPro" id="IPR036909">
    <property type="entry name" value="Cyt_c-like_dom_sf"/>
</dbReference>
<dbReference type="PROSITE" id="PS51007">
    <property type="entry name" value="CYTC"/>
    <property type="match status" value="1"/>
</dbReference>
<evidence type="ECO:0000256" key="2">
    <source>
        <dbReference type="ARBA" id="ARBA00022723"/>
    </source>
</evidence>
<keyword evidence="2 4" id="KW-0479">Metal-binding</keyword>
<evidence type="ECO:0000313" key="8">
    <source>
        <dbReference type="Proteomes" id="UP000469430"/>
    </source>
</evidence>
<keyword evidence="1 4" id="KW-0349">Heme</keyword>
<organism evidence="7 8">
    <name type="scientific">Croceibacterium xixiisoli</name>
    <dbReference type="NCBI Taxonomy" id="1476466"/>
    <lineage>
        <taxon>Bacteria</taxon>
        <taxon>Pseudomonadati</taxon>
        <taxon>Pseudomonadota</taxon>
        <taxon>Alphaproteobacteria</taxon>
        <taxon>Sphingomonadales</taxon>
        <taxon>Erythrobacteraceae</taxon>
        <taxon>Croceibacterium</taxon>
    </lineage>
</organism>
<evidence type="ECO:0000256" key="5">
    <source>
        <dbReference type="SAM" id="MobiDB-lite"/>
    </source>
</evidence>
<evidence type="ECO:0000256" key="4">
    <source>
        <dbReference type="PROSITE-ProRule" id="PRU00433"/>
    </source>
</evidence>
<dbReference type="Gene3D" id="1.10.760.10">
    <property type="entry name" value="Cytochrome c-like domain"/>
    <property type="match status" value="1"/>
</dbReference>
<dbReference type="GO" id="GO:0046872">
    <property type="term" value="F:metal ion binding"/>
    <property type="evidence" value="ECO:0007669"/>
    <property type="project" value="UniProtKB-KW"/>
</dbReference>
<dbReference type="EMBL" id="WTYJ01000001">
    <property type="protein sequence ID" value="MXO98323.1"/>
    <property type="molecule type" value="Genomic_DNA"/>
</dbReference>
<dbReference type="GO" id="GO:0009055">
    <property type="term" value="F:electron transfer activity"/>
    <property type="evidence" value="ECO:0007669"/>
    <property type="project" value="InterPro"/>
</dbReference>
<reference evidence="7 8" key="1">
    <citation type="submission" date="2019-12" db="EMBL/GenBank/DDBJ databases">
        <title>Genomic-based taxomic classification of the family Erythrobacteraceae.</title>
        <authorList>
            <person name="Xu L."/>
        </authorList>
    </citation>
    <scope>NUCLEOTIDE SEQUENCE [LARGE SCALE GENOMIC DNA]</scope>
    <source>
        <strain evidence="7 8">S36</strain>
    </source>
</reference>
<name>A0A6I4TVH8_9SPHN</name>
<dbReference type="Proteomes" id="UP000469430">
    <property type="component" value="Unassembled WGS sequence"/>
</dbReference>
<dbReference type="SUPFAM" id="SSF46626">
    <property type="entry name" value="Cytochrome c"/>
    <property type="match status" value="1"/>
</dbReference>
<dbReference type="AlphaFoldDB" id="A0A6I4TVH8"/>
<keyword evidence="3 4" id="KW-0408">Iron</keyword>
<dbReference type="GO" id="GO:0020037">
    <property type="term" value="F:heme binding"/>
    <property type="evidence" value="ECO:0007669"/>
    <property type="project" value="InterPro"/>
</dbReference>
<dbReference type="RefSeq" id="WP_161389976.1">
    <property type="nucleotide sequence ID" value="NZ_WTYJ01000001.1"/>
</dbReference>
<keyword evidence="8" id="KW-1185">Reference proteome</keyword>
<evidence type="ECO:0000259" key="6">
    <source>
        <dbReference type="PROSITE" id="PS51007"/>
    </source>
</evidence>